<feature type="transmembrane region" description="Helical" evidence="1">
    <location>
        <begin position="65"/>
        <end position="86"/>
    </location>
</feature>
<reference evidence="2 3" key="1">
    <citation type="journal article" date="2022" name="Front. Microbiol.">
        <title>High genomic differentiation and limited gene flow indicate recent cryptic speciation within the genus Laspinema (cyanobacteria).</title>
        <authorList>
            <person name="Stanojkovic A."/>
            <person name="Skoupy S."/>
            <person name="Skaloud P."/>
            <person name="Dvorak P."/>
        </authorList>
    </citation>
    <scope>NUCLEOTIDE SEQUENCE [LARGE SCALE GENOMIC DNA]</scope>
    <source>
        <strain evidence="2 3">D2a</strain>
    </source>
</reference>
<proteinExistence type="predicted"/>
<organism evidence="2 3">
    <name type="scientific">Laspinema palackyanum D2a</name>
    <dbReference type="NCBI Taxonomy" id="2953684"/>
    <lineage>
        <taxon>Bacteria</taxon>
        <taxon>Bacillati</taxon>
        <taxon>Cyanobacteriota</taxon>
        <taxon>Cyanophyceae</taxon>
        <taxon>Oscillatoriophycideae</taxon>
        <taxon>Oscillatoriales</taxon>
        <taxon>Laspinemataceae</taxon>
        <taxon>Laspinema</taxon>
        <taxon>Laspinema palackyanum</taxon>
    </lineage>
</organism>
<dbReference type="Proteomes" id="UP001525890">
    <property type="component" value="Unassembled WGS sequence"/>
</dbReference>
<feature type="transmembrane region" description="Helical" evidence="1">
    <location>
        <begin position="92"/>
        <end position="110"/>
    </location>
</feature>
<gene>
    <name evidence="2" type="ORF">NG799_05680</name>
</gene>
<evidence type="ECO:0000313" key="3">
    <source>
        <dbReference type="Proteomes" id="UP001525890"/>
    </source>
</evidence>
<dbReference type="RefSeq" id="WP_368005503.1">
    <property type="nucleotide sequence ID" value="NZ_JAMXFF010000006.1"/>
</dbReference>
<keyword evidence="3" id="KW-1185">Reference proteome</keyword>
<keyword evidence="1" id="KW-0812">Transmembrane</keyword>
<protein>
    <submittedName>
        <fullName evidence="2">Uncharacterized protein</fullName>
    </submittedName>
</protein>
<name>A0ABT2MPM3_9CYAN</name>
<keyword evidence="1" id="KW-1133">Transmembrane helix</keyword>
<dbReference type="EMBL" id="JAMXFF010000006">
    <property type="protein sequence ID" value="MCT7965821.1"/>
    <property type="molecule type" value="Genomic_DNA"/>
</dbReference>
<accession>A0ABT2MPM3</accession>
<sequence>MSENEDNKQFFPDDNPSKGELFIEVPSNSPSPYIERVPNAFDPMGEIQARGMAYRGLSGGNVPGIMLIFGWIIFGTVPLIVLIAMISLGEYSLLPVFLVSSLMIVILVRGTKAKLDRLRTSTGKRRRFRRRR</sequence>
<comment type="caution">
    <text evidence="2">The sequence shown here is derived from an EMBL/GenBank/DDBJ whole genome shotgun (WGS) entry which is preliminary data.</text>
</comment>
<evidence type="ECO:0000313" key="2">
    <source>
        <dbReference type="EMBL" id="MCT7965821.1"/>
    </source>
</evidence>
<keyword evidence="1" id="KW-0472">Membrane</keyword>
<evidence type="ECO:0000256" key="1">
    <source>
        <dbReference type="SAM" id="Phobius"/>
    </source>
</evidence>